<protein>
    <submittedName>
        <fullName evidence="1">Uncharacterized protein</fullName>
    </submittedName>
</protein>
<name>A0A1V5SET1_9BACT</name>
<sequence>MGMPVVVKQTREQFEAILAQAEEIARQLAQAHHAAYAPSRFLIEEGPISKVVLCDERQAVFVVEWVAANRRWGNMLLCTEFYRDKAYTADEVVATLLIETHRRWMSS</sequence>
<dbReference type="EMBL" id="MWBO01000016">
    <property type="protein sequence ID" value="OQA52975.1"/>
    <property type="molecule type" value="Genomic_DNA"/>
</dbReference>
<accession>A0A1V5SET1</accession>
<comment type="caution">
    <text evidence="1">The sequence shown here is derived from an EMBL/GenBank/DDBJ whole genome shotgun (WGS) entry which is preliminary data.</text>
</comment>
<proteinExistence type="predicted"/>
<reference evidence="1" key="1">
    <citation type="submission" date="2017-02" db="EMBL/GenBank/DDBJ databases">
        <title>Delving into the versatile metabolic prowess of the omnipresent phylum Bacteroidetes.</title>
        <authorList>
            <person name="Nobu M.K."/>
            <person name="Mei R."/>
            <person name="Narihiro T."/>
            <person name="Kuroda K."/>
            <person name="Liu W.-T."/>
        </authorList>
    </citation>
    <scope>NUCLEOTIDE SEQUENCE</scope>
    <source>
        <strain evidence="1">ADurb.Bin280</strain>
    </source>
</reference>
<organism evidence="1">
    <name type="scientific">candidate division WS2 bacterium ADurb.Bin280</name>
    <dbReference type="NCBI Taxonomy" id="1852829"/>
    <lineage>
        <taxon>Bacteria</taxon>
        <taxon>candidate division WS2</taxon>
    </lineage>
</organism>
<evidence type="ECO:0000313" key="1">
    <source>
        <dbReference type="EMBL" id="OQA52975.1"/>
    </source>
</evidence>
<dbReference type="Proteomes" id="UP000485367">
    <property type="component" value="Unassembled WGS sequence"/>
</dbReference>
<dbReference type="AlphaFoldDB" id="A0A1V5SET1"/>
<gene>
    <name evidence="1" type="ORF">BWY43_00263</name>
</gene>